<gene>
    <name evidence="1" type="ORF">X474_08295</name>
</gene>
<dbReference type="STRING" id="1429043.X474_08295"/>
<comment type="caution">
    <text evidence="1">The sequence shown here is derived from an EMBL/GenBank/DDBJ whole genome shotgun (WGS) entry which is preliminary data.</text>
</comment>
<dbReference type="AlphaFoldDB" id="A0A0D2J911"/>
<evidence type="ECO:0000313" key="2">
    <source>
        <dbReference type="Proteomes" id="UP000032233"/>
    </source>
</evidence>
<protein>
    <submittedName>
        <fullName evidence="1">Uncharacterized protein</fullName>
    </submittedName>
</protein>
<evidence type="ECO:0000313" key="1">
    <source>
        <dbReference type="EMBL" id="KIX14659.1"/>
    </source>
</evidence>
<dbReference type="EMBL" id="AZAC01000010">
    <property type="protein sequence ID" value="KIX14659.1"/>
    <property type="molecule type" value="Genomic_DNA"/>
</dbReference>
<organism evidence="1 2">
    <name type="scientific">Dethiosulfatarculus sandiegensis</name>
    <dbReference type="NCBI Taxonomy" id="1429043"/>
    <lineage>
        <taxon>Bacteria</taxon>
        <taxon>Pseudomonadati</taxon>
        <taxon>Thermodesulfobacteriota</taxon>
        <taxon>Desulfarculia</taxon>
        <taxon>Desulfarculales</taxon>
        <taxon>Desulfarculaceae</taxon>
        <taxon>Dethiosulfatarculus</taxon>
    </lineage>
</organism>
<dbReference type="RefSeq" id="WP_044347835.1">
    <property type="nucleotide sequence ID" value="NZ_AZAC01000010.1"/>
</dbReference>
<proteinExistence type="predicted"/>
<accession>A0A0D2J911</accession>
<reference evidence="1 2" key="1">
    <citation type="submission" date="2013-11" db="EMBL/GenBank/DDBJ databases">
        <title>Metagenomic analysis of a methanogenic consortium involved in long chain n-alkane degradation.</title>
        <authorList>
            <person name="Davidova I.A."/>
            <person name="Callaghan A.V."/>
            <person name="Wawrik B."/>
            <person name="Pruitt S."/>
            <person name="Marks C."/>
            <person name="Duncan K.E."/>
            <person name="Suflita J.M."/>
        </authorList>
    </citation>
    <scope>NUCLEOTIDE SEQUENCE [LARGE SCALE GENOMIC DNA]</scope>
    <source>
        <strain evidence="1 2">SPR</strain>
    </source>
</reference>
<name>A0A0D2J911_9BACT</name>
<sequence>MKKQAGYWVMWLSGLLGLLGVLVLLGPLPVHAKSLFDSNKPEYASLSEKMHALEKSGELRKALALIPRIYACEDIPVSAYYNTLANRRLALLRGILGKNSHACLLKEFYQLLSRPDHAWRDLSSLSHLPPARFLYLCLAGFSKKPVLAKPGLEGLDLKACVQSNDPWLVSAAMFVGRKKVFQLTWPEVKQRARARADLWDDICARQALLFWASSDRPGADRPEAVKQIPGFLLGPDQGALRDRLALVPQGECLVQLGVFDPRNAWFVRQDPFFEADFLLERKNCEPQRPGSTALQLRAGAFTEIRASKGEFTISPKGSDKKTWSQTIKCLSGKCIRILLPGD</sequence>
<dbReference type="Proteomes" id="UP000032233">
    <property type="component" value="Unassembled WGS sequence"/>
</dbReference>
<dbReference type="InParanoid" id="A0A0D2J911"/>
<keyword evidence="2" id="KW-1185">Reference proteome</keyword>